<dbReference type="EMBL" id="JBHMAG010000009">
    <property type="protein sequence ID" value="MFB9752166.1"/>
    <property type="molecule type" value="Genomic_DNA"/>
</dbReference>
<evidence type="ECO:0000313" key="2">
    <source>
        <dbReference type="Proteomes" id="UP001589619"/>
    </source>
</evidence>
<name>A0ABV5VVY3_9BACL</name>
<accession>A0ABV5VVY3</accession>
<protein>
    <submittedName>
        <fullName evidence="1">Uncharacterized protein</fullName>
    </submittedName>
</protein>
<sequence>MLTGWLLNGDSVSIVKYADRPEALNPYRLRLHLVEADRLSSPDLYTGVTAPLALWGGGSIEFPSYMELPAGGAIQNGVETDASGKVVANGLVTSIRTPCFRQESRLTGRASKRSCYQTKRVPRAFRPSLPTFHQEPDFERFRPVHLKKLPNNI</sequence>
<dbReference type="RefSeq" id="WP_344910949.1">
    <property type="nucleotide sequence ID" value="NZ_BAAAYO010000010.1"/>
</dbReference>
<dbReference type="Proteomes" id="UP001589619">
    <property type="component" value="Unassembled WGS sequence"/>
</dbReference>
<comment type="caution">
    <text evidence="1">The sequence shown here is derived from an EMBL/GenBank/DDBJ whole genome shotgun (WGS) entry which is preliminary data.</text>
</comment>
<organism evidence="1 2">
    <name type="scientific">Paenibacillus hodogayensis</name>
    <dbReference type="NCBI Taxonomy" id="279208"/>
    <lineage>
        <taxon>Bacteria</taxon>
        <taxon>Bacillati</taxon>
        <taxon>Bacillota</taxon>
        <taxon>Bacilli</taxon>
        <taxon>Bacillales</taxon>
        <taxon>Paenibacillaceae</taxon>
        <taxon>Paenibacillus</taxon>
    </lineage>
</organism>
<evidence type="ECO:0000313" key="1">
    <source>
        <dbReference type="EMBL" id="MFB9752166.1"/>
    </source>
</evidence>
<keyword evidence="2" id="KW-1185">Reference proteome</keyword>
<reference evidence="1 2" key="1">
    <citation type="submission" date="2024-09" db="EMBL/GenBank/DDBJ databases">
        <authorList>
            <person name="Sun Q."/>
            <person name="Mori K."/>
        </authorList>
    </citation>
    <scope>NUCLEOTIDE SEQUENCE [LARGE SCALE GENOMIC DNA]</scope>
    <source>
        <strain evidence="1 2">JCM 12520</strain>
    </source>
</reference>
<gene>
    <name evidence="1" type="ORF">ACFFNY_11425</name>
</gene>
<proteinExistence type="predicted"/>